<sequence>MVIAIVPVGYHATSKGRVPELYEVEGQSLLERCVTNLIGAGIHEIVILVHTNEISEISRIENTPEILDDEMIHKCREMRCELSIWSATSLESGVAEFSDSDIIVYWATDLWLSEGFEADVDRSGVHYNAAWQDYQARIHFLREMMLRIRQPIACVETGVSWENALHSCAVSRSATGYIMGMLEPETCIPLPDTLDVIRTAICIPAGTLMDLVPVEDECGRYPFQILIQQLISHVPGILAVPETGRYFDARIPAEFKAFLASNGGFE</sequence>
<name>A0A5A9YX38_9RHOB</name>
<accession>A0A5A9YX38</accession>
<evidence type="ECO:0000313" key="2">
    <source>
        <dbReference type="Proteomes" id="UP000325291"/>
    </source>
</evidence>
<dbReference type="AlphaFoldDB" id="A0A5A9YX38"/>
<protein>
    <submittedName>
        <fullName evidence="1">Uncharacterized protein</fullName>
    </submittedName>
</protein>
<dbReference type="EMBL" id="VINQ01000041">
    <property type="protein sequence ID" value="KAA0909460.1"/>
    <property type="molecule type" value="Genomic_DNA"/>
</dbReference>
<organism evidence="1 2">
    <name type="scientific">Aquicoccus porphyridii</name>
    <dbReference type="NCBI Taxonomy" id="1852029"/>
    <lineage>
        <taxon>Bacteria</taxon>
        <taxon>Pseudomonadati</taxon>
        <taxon>Pseudomonadota</taxon>
        <taxon>Alphaproteobacteria</taxon>
        <taxon>Rhodobacterales</taxon>
        <taxon>Paracoccaceae</taxon>
        <taxon>Aquicoccus</taxon>
    </lineage>
</organism>
<dbReference type="Proteomes" id="UP000325291">
    <property type="component" value="Unassembled WGS sequence"/>
</dbReference>
<dbReference type="RefSeq" id="WP_146611098.1">
    <property type="nucleotide sequence ID" value="NZ_VINQ01000041.1"/>
</dbReference>
<keyword evidence="2" id="KW-1185">Reference proteome</keyword>
<evidence type="ECO:0000313" key="1">
    <source>
        <dbReference type="EMBL" id="KAA0909460.1"/>
    </source>
</evidence>
<gene>
    <name evidence="1" type="ORF">FLO80_21505</name>
</gene>
<comment type="caution">
    <text evidence="1">The sequence shown here is derived from an EMBL/GenBank/DDBJ whole genome shotgun (WGS) entry which is preliminary data.</text>
</comment>
<proteinExistence type="predicted"/>
<reference evidence="1 2" key="1">
    <citation type="submission" date="2019-07" db="EMBL/GenBank/DDBJ databases">
        <title>Aquicoccus porphyridii gen. nov., sp. nov., isolated from a small marine red alga, Porphyridium marinum.</title>
        <authorList>
            <person name="Liu L."/>
        </authorList>
    </citation>
    <scope>NUCLEOTIDE SEQUENCE [LARGE SCALE GENOMIC DNA]</scope>
    <source>
        <strain evidence="1 2">L1 8-17</strain>
    </source>
</reference>